<dbReference type="Proteomes" id="UP000254664">
    <property type="component" value="Unassembled WGS sequence"/>
</dbReference>
<reference evidence="1 2" key="1">
    <citation type="submission" date="2018-06" db="EMBL/GenBank/DDBJ databases">
        <authorList>
            <consortium name="Pathogen Informatics"/>
            <person name="Doyle S."/>
        </authorList>
    </citation>
    <scope>NUCLEOTIDE SEQUENCE [LARGE SCALE GENOMIC DNA]</scope>
    <source>
        <strain evidence="1 2">NCTC9836</strain>
    </source>
</reference>
<protein>
    <submittedName>
        <fullName evidence="1">Uncharacterized protein</fullName>
    </submittedName>
</protein>
<evidence type="ECO:0000313" key="1">
    <source>
        <dbReference type="EMBL" id="SUY48209.1"/>
    </source>
</evidence>
<dbReference type="AlphaFoldDB" id="A0A381JB35"/>
<organism evidence="1 2">
    <name type="scientific">Clostridium putrefaciens</name>
    <dbReference type="NCBI Taxonomy" id="99675"/>
    <lineage>
        <taxon>Bacteria</taxon>
        <taxon>Bacillati</taxon>
        <taxon>Bacillota</taxon>
        <taxon>Clostridia</taxon>
        <taxon>Eubacteriales</taxon>
        <taxon>Clostridiaceae</taxon>
        <taxon>Clostridium</taxon>
    </lineage>
</organism>
<proteinExistence type="predicted"/>
<keyword evidence="2" id="KW-1185">Reference proteome</keyword>
<gene>
    <name evidence="1" type="ORF">NCTC9836_02585</name>
</gene>
<sequence>MRHIIRDSYYNKCLYGQYKNKSKRFNKTILFNINIFSKKRVIVMGICFQQVSLDMLGNINGINKVGSILEVYFKLLLKL</sequence>
<accession>A0A381JB35</accession>
<name>A0A381JB35_9CLOT</name>
<dbReference type="EMBL" id="UFWZ01000001">
    <property type="protein sequence ID" value="SUY48209.1"/>
    <property type="molecule type" value="Genomic_DNA"/>
</dbReference>
<evidence type="ECO:0000313" key="2">
    <source>
        <dbReference type="Proteomes" id="UP000254664"/>
    </source>
</evidence>